<protein>
    <submittedName>
        <fullName evidence="1">Uncharacterized protein</fullName>
    </submittedName>
</protein>
<reference evidence="1" key="1">
    <citation type="journal article" date="2023" name="G3 (Bethesda)">
        <title>A reference genome for the long-term kleptoplast-retaining sea slug Elysia crispata morphotype clarki.</title>
        <authorList>
            <person name="Eastman K.E."/>
            <person name="Pendleton A.L."/>
            <person name="Shaikh M.A."/>
            <person name="Suttiyut T."/>
            <person name="Ogas R."/>
            <person name="Tomko P."/>
            <person name="Gavelis G."/>
            <person name="Widhalm J.R."/>
            <person name="Wisecaver J.H."/>
        </authorList>
    </citation>
    <scope>NUCLEOTIDE SEQUENCE</scope>
    <source>
        <strain evidence="1">ECLA1</strain>
    </source>
</reference>
<dbReference type="AlphaFoldDB" id="A0AAE1E7T6"/>
<accession>A0AAE1E7T6</accession>
<dbReference type="Proteomes" id="UP001283361">
    <property type="component" value="Unassembled WGS sequence"/>
</dbReference>
<sequence length="102" mass="11507">MQVIILRNSEIPGRQSRQTRLGSGRLIEYCLRGDSTVLIGGEKHDRLPGLENIRVKGYPCEENGQNANLENTQSLEICTEQITGREKRCGGGQDRYQVRGYQ</sequence>
<evidence type="ECO:0000313" key="1">
    <source>
        <dbReference type="EMBL" id="KAK3796695.1"/>
    </source>
</evidence>
<comment type="caution">
    <text evidence="1">The sequence shown here is derived from an EMBL/GenBank/DDBJ whole genome shotgun (WGS) entry which is preliminary data.</text>
</comment>
<dbReference type="EMBL" id="JAWDGP010000851">
    <property type="protein sequence ID" value="KAK3796695.1"/>
    <property type="molecule type" value="Genomic_DNA"/>
</dbReference>
<gene>
    <name evidence="1" type="ORF">RRG08_037461</name>
</gene>
<evidence type="ECO:0000313" key="2">
    <source>
        <dbReference type="Proteomes" id="UP001283361"/>
    </source>
</evidence>
<proteinExistence type="predicted"/>
<organism evidence="1 2">
    <name type="scientific">Elysia crispata</name>
    <name type="common">lettuce slug</name>
    <dbReference type="NCBI Taxonomy" id="231223"/>
    <lineage>
        <taxon>Eukaryota</taxon>
        <taxon>Metazoa</taxon>
        <taxon>Spiralia</taxon>
        <taxon>Lophotrochozoa</taxon>
        <taxon>Mollusca</taxon>
        <taxon>Gastropoda</taxon>
        <taxon>Heterobranchia</taxon>
        <taxon>Euthyneura</taxon>
        <taxon>Panpulmonata</taxon>
        <taxon>Sacoglossa</taxon>
        <taxon>Placobranchoidea</taxon>
        <taxon>Plakobranchidae</taxon>
        <taxon>Elysia</taxon>
    </lineage>
</organism>
<keyword evidence="2" id="KW-1185">Reference proteome</keyword>
<name>A0AAE1E7T6_9GAST</name>